<comment type="caution">
    <text evidence="3">The sequence shown here is derived from an EMBL/GenBank/DDBJ whole genome shotgun (WGS) entry which is preliminary data.</text>
</comment>
<evidence type="ECO:0000313" key="4">
    <source>
        <dbReference type="Proteomes" id="UP000471126"/>
    </source>
</evidence>
<dbReference type="InterPro" id="IPR029756">
    <property type="entry name" value="MTH1187/YkoF-like"/>
</dbReference>
<protein>
    <submittedName>
        <fullName evidence="3">Thiamine-binding protein</fullName>
    </submittedName>
</protein>
<dbReference type="InterPro" id="IPR002767">
    <property type="entry name" value="Thiamine_BP"/>
</dbReference>
<comment type="similarity">
    <text evidence="1">Belongs to the UPF0045 family.</text>
</comment>
<dbReference type="AlphaFoldDB" id="A0A6P0GEE6"/>
<evidence type="ECO:0000256" key="1">
    <source>
        <dbReference type="ARBA" id="ARBA00010272"/>
    </source>
</evidence>
<dbReference type="Pfam" id="PF01910">
    <property type="entry name" value="Thiamine_BP"/>
    <property type="match status" value="1"/>
</dbReference>
<dbReference type="InterPro" id="IPR051614">
    <property type="entry name" value="UPF0045_domain"/>
</dbReference>
<evidence type="ECO:0000313" key="3">
    <source>
        <dbReference type="EMBL" id="NEM05624.1"/>
    </source>
</evidence>
<proteinExistence type="inferred from homology"/>
<dbReference type="PANTHER" id="PTHR33777">
    <property type="entry name" value="UPF0045 PROTEIN ECM15"/>
    <property type="match status" value="1"/>
</dbReference>
<dbReference type="EMBL" id="JAAGWE010000011">
    <property type="protein sequence ID" value="NEM05624.1"/>
    <property type="molecule type" value="Genomic_DNA"/>
</dbReference>
<gene>
    <name evidence="3" type="ORF">GCU54_06265</name>
</gene>
<accession>A0A6P0GEE6</accession>
<dbReference type="Proteomes" id="UP000471126">
    <property type="component" value="Unassembled WGS sequence"/>
</dbReference>
<dbReference type="PANTHER" id="PTHR33777:SF1">
    <property type="entry name" value="UPF0045 PROTEIN ECM15"/>
    <property type="match status" value="1"/>
</dbReference>
<dbReference type="Gene3D" id="3.30.70.930">
    <property type="match status" value="1"/>
</dbReference>
<dbReference type="GO" id="GO:0005829">
    <property type="term" value="C:cytosol"/>
    <property type="evidence" value="ECO:0007669"/>
    <property type="project" value="TreeGrafter"/>
</dbReference>
<dbReference type="SUPFAM" id="SSF89957">
    <property type="entry name" value="MTH1187/YkoF-like"/>
    <property type="match status" value="1"/>
</dbReference>
<name>A0A6P0GEE6_9ACTN</name>
<reference evidence="3 4" key="1">
    <citation type="submission" date="2019-12" db="EMBL/GenBank/DDBJ databases">
        <title>WGS of CPCC 203550 I12A-02606.</title>
        <authorList>
            <person name="Jiang Z."/>
        </authorList>
    </citation>
    <scope>NUCLEOTIDE SEQUENCE [LARGE SCALE GENOMIC DNA]</scope>
    <source>
        <strain evidence="3 4">I12A-02606</strain>
    </source>
</reference>
<evidence type="ECO:0000259" key="2">
    <source>
        <dbReference type="Pfam" id="PF01910"/>
    </source>
</evidence>
<organism evidence="3 4">
    <name type="scientific">Geodermatophilus normandii</name>
    <dbReference type="NCBI Taxonomy" id="1137989"/>
    <lineage>
        <taxon>Bacteria</taxon>
        <taxon>Bacillati</taxon>
        <taxon>Actinomycetota</taxon>
        <taxon>Actinomycetes</taxon>
        <taxon>Geodermatophilales</taxon>
        <taxon>Geodermatophilaceae</taxon>
        <taxon>Geodermatophilus</taxon>
    </lineage>
</organism>
<feature type="domain" description="Thiamine-binding protein" evidence="2">
    <location>
        <begin position="4"/>
        <end position="90"/>
    </location>
</feature>
<sequence length="92" mass="9529">MIAEIQVAPSPAGTPDDPHAHVEAAVRVIQDSGLRCEVGALGTTLEGDADAVWATLRAAHEAMLAAGATSGLSHVKVASVDRTMDSLTHKFR</sequence>